<protein>
    <submittedName>
        <fullName evidence="2">Uncharacterized protein</fullName>
    </submittedName>
</protein>
<feature type="compositionally biased region" description="Acidic residues" evidence="1">
    <location>
        <begin position="44"/>
        <end position="56"/>
    </location>
</feature>
<sequence>LNATLGLGTSGNLQDEDPDGGGYTEYTYEETEGGQPGFSQGGEYEGDEYQGEDEGVEYTGDQNCEEYQDEVLDLQIDEPLDDDFQ</sequence>
<dbReference type="Proteomes" id="UP001529510">
    <property type="component" value="Unassembled WGS sequence"/>
</dbReference>
<name>A0ABD0QS18_CIRMR</name>
<proteinExistence type="predicted"/>
<accession>A0ABD0QS18</accession>
<evidence type="ECO:0000313" key="3">
    <source>
        <dbReference type="Proteomes" id="UP001529510"/>
    </source>
</evidence>
<evidence type="ECO:0000313" key="2">
    <source>
        <dbReference type="EMBL" id="KAL0188833.1"/>
    </source>
</evidence>
<comment type="caution">
    <text evidence="2">The sequence shown here is derived from an EMBL/GenBank/DDBJ whole genome shotgun (WGS) entry which is preliminary data.</text>
</comment>
<feature type="non-terminal residue" evidence="2">
    <location>
        <position position="85"/>
    </location>
</feature>
<reference evidence="2 3" key="1">
    <citation type="submission" date="2024-05" db="EMBL/GenBank/DDBJ databases">
        <title>Genome sequencing and assembly of Indian major carp, Cirrhinus mrigala (Hamilton, 1822).</title>
        <authorList>
            <person name="Mohindra V."/>
            <person name="Chowdhury L.M."/>
            <person name="Lal K."/>
            <person name="Jena J.K."/>
        </authorList>
    </citation>
    <scope>NUCLEOTIDE SEQUENCE [LARGE SCALE GENOMIC DNA]</scope>
    <source>
        <strain evidence="2">CM1030</strain>
        <tissue evidence="2">Blood</tissue>
    </source>
</reference>
<keyword evidence="3" id="KW-1185">Reference proteome</keyword>
<feature type="non-terminal residue" evidence="2">
    <location>
        <position position="1"/>
    </location>
</feature>
<feature type="region of interest" description="Disordered" evidence="1">
    <location>
        <begin position="1"/>
        <end position="56"/>
    </location>
</feature>
<evidence type="ECO:0000256" key="1">
    <source>
        <dbReference type="SAM" id="MobiDB-lite"/>
    </source>
</evidence>
<dbReference type="AlphaFoldDB" id="A0ABD0QS18"/>
<organism evidence="2 3">
    <name type="scientific">Cirrhinus mrigala</name>
    <name type="common">Mrigala</name>
    <dbReference type="NCBI Taxonomy" id="683832"/>
    <lineage>
        <taxon>Eukaryota</taxon>
        <taxon>Metazoa</taxon>
        <taxon>Chordata</taxon>
        <taxon>Craniata</taxon>
        <taxon>Vertebrata</taxon>
        <taxon>Euteleostomi</taxon>
        <taxon>Actinopterygii</taxon>
        <taxon>Neopterygii</taxon>
        <taxon>Teleostei</taxon>
        <taxon>Ostariophysi</taxon>
        <taxon>Cypriniformes</taxon>
        <taxon>Cyprinidae</taxon>
        <taxon>Labeoninae</taxon>
        <taxon>Labeonini</taxon>
        <taxon>Cirrhinus</taxon>
    </lineage>
</organism>
<dbReference type="EMBL" id="JAMKFB020000007">
    <property type="protein sequence ID" value="KAL0188833.1"/>
    <property type="molecule type" value="Genomic_DNA"/>
</dbReference>
<gene>
    <name evidence="2" type="ORF">M9458_015932</name>
</gene>